<dbReference type="EMBL" id="RSCE01000007">
    <property type="protein sequence ID" value="RSH81096.1"/>
    <property type="molecule type" value="Genomic_DNA"/>
</dbReference>
<proteinExistence type="predicted"/>
<evidence type="ECO:0000256" key="1">
    <source>
        <dbReference type="ARBA" id="ARBA00004477"/>
    </source>
</evidence>
<dbReference type="GO" id="GO:0006506">
    <property type="term" value="P:GPI anchor biosynthetic process"/>
    <property type="evidence" value="ECO:0007669"/>
    <property type="project" value="UniProtKB-UniPathway"/>
</dbReference>
<feature type="transmembrane region" description="Helical" evidence="9">
    <location>
        <begin position="234"/>
        <end position="254"/>
    </location>
</feature>
<organism evidence="10 11">
    <name type="scientific">Apiotrichum porosum</name>
    <dbReference type="NCBI Taxonomy" id="105984"/>
    <lineage>
        <taxon>Eukaryota</taxon>
        <taxon>Fungi</taxon>
        <taxon>Dikarya</taxon>
        <taxon>Basidiomycota</taxon>
        <taxon>Agaricomycotina</taxon>
        <taxon>Tremellomycetes</taxon>
        <taxon>Trichosporonales</taxon>
        <taxon>Trichosporonaceae</taxon>
        <taxon>Apiotrichum</taxon>
    </lineage>
</organism>
<dbReference type="RefSeq" id="XP_028475815.1">
    <property type="nucleotide sequence ID" value="XM_028623841.1"/>
</dbReference>
<protein>
    <submittedName>
        <fullName evidence="10">Uncharacterized protein</fullName>
    </submittedName>
</protein>
<dbReference type="OrthoDB" id="17366at2759"/>
<dbReference type="Proteomes" id="UP000279236">
    <property type="component" value="Unassembled WGS sequence"/>
</dbReference>
<keyword evidence="5" id="KW-0256">Endoplasmic reticulum</keyword>
<evidence type="ECO:0000256" key="5">
    <source>
        <dbReference type="ARBA" id="ARBA00022824"/>
    </source>
</evidence>
<dbReference type="STRING" id="105984.A0A427XQF9"/>
<dbReference type="GO" id="GO:0005789">
    <property type="term" value="C:endoplasmic reticulum membrane"/>
    <property type="evidence" value="ECO:0007669"/>
    <property type="project" value="UniProtKB-SubCell"/>
</dbReference>
<feature type="transmembrane region" description="Helical" evidence="9">
    <location>
        <begin position="154"/>
        <end position="173"/>
    </location>
</feature>
<keyword evidence="3" id="KW-0337">GPI-anchor biosynthesis</keyword>
<comment type="pathway">
    <text evidence="2">Glycolipid biosynthesis; glycosylphosphatidylinositol-anchor biosynthesis.</text>
</comment>
<evidence type="ECO:0000256" key="9">
    <source>
        <dbReference type="SAM" id="Phobius"/>
    </source>
</evidence>
<comment type="caution">
    <text evidence="10">The sequence shown here is derived from an EMBL/GenBank/DDBJ whole genome shotgun (WGS) entry which is preliminary data.</text>
</comment>
<feature type="transmembrane region" description="Helical" evidence="9">
    <location>
        <begin position="313"/>
        <end position="334"/>
    </location>
</feature>
<feature type="transmembrane region" description="Helical" evidence="9">
    <location>
        <begin position="75"/>
        <end position="93"/>
    </location>
</feature>
<dbReference type="Pfam" id="PF06699">
    <property type="entry name" value="PIG-F"/>
    <property type="match status" value="1"/>
</dbReference>
<evidence type="ECO:0000256" key="2">
    <source>
        <dbReference type="ARBA" id="ARBA00004687"/>
    </source>
</evidence>
<keyword evidence="4 9" id="KW-0812">Transmembrane</keyword>
<dbReference type="UniPathway" id="UPA00196"/>
<reference evidence="10 11" key="1">
    <citation type="submission" date="2018-11" db="EMBL/GenBank/DDBJ databases">
        <title>Genome sequence of Apiotrichum porosum DSM 27194.</title>
        <authorList>
            <person name="Aliyu H."/>
            <person name="Gorte O."/>
            <person name="Ochsenreither K."/>
        </authorList>
    </citation>
    <scope>NUCLEOTIDE SEQUENCE [LARGE SCALE GENOMIC DNA]</scope>
    <source>
        <strain evidence="10 11">DSM 27194</strain>
    </source>
</reference>
<feature type="transmembrane region" description="Helical" evidence="9">
    <location>
        <begin position="185"/>
        <end position="207"/>
    </location>
</feature>
<sequence length="368" mass="40242">MVTTRAQTAAAPPPSLPLKDYFASLSYLSLLLLSTPVVLPSSTSWFYGSGDSIVQATSADRPQWEFLNPITHDPAATAAWVSGGVAIVMVWWGNKLRKWWGLKADGKLRQDGRTEMSCWPAVIPDAKQQQPLRPHLRLPQPDTQLTFTPQTKEAVLSTLGTTVLLALAMHTLGAPVAMYLRTLLFAFHLALLTAYPIIATLGFPDLYDAGIAARFRLTRLVCEWRAEDARERALAFPLAGALVGAWVGAIPLALDWDRPWQVSRVGVSCLPWAESAEMRTPRCRQAVISSTRARLGRSYDSPKNRADTPHPKAWPLIPLVTSILGFVAGSWASFATSALESLRKEIADDQAANAPKPVAKKRKGKKSA</sequence>
<name>A0A427XQF9_9TREE</name>
<evidence type="ECO:0000313" key="11">
    <source>
        <dbReference type="Proteomes" id="UP000279236"/>
    </source>
</evidence>
<accession>A0A427XQF9</accession>
<feature type="transmembrane region" description="Helical" evidence="9">
    <location>
        <begin position="21"/>
        <end position="39"/>
    </location>
</feature>
<feature type="compositionally biased region" description="Basic residues" evidence="8">
    <location>
        <begin position="358"/>
        <end position="368"/>
    </location>
</feature>
<keyword evidence="7 9" id="KW-0472">Membrane</keyword>
<dbReference type="GeneID" id="39593073"/>
<dbReference type="AlphaFoldDB" id="A0A427XQF9"/>
<dbReference type="InterPro" id="IPR009580">
    <property type="entry name" value="GPI_biosynthesis_protein_Pig-F"/>
</dbReference>
<feature type="region of interest" description="Disordered" evidence="8">
    <location>
        <begin position="346"/>
        <end position="368"/>
    </location>
</feature>
<evidence type="ECO:0000256" key="8">
    <source>
        <dbReference type="SAM" id="MobiDB-lite"/>
    </source>
</evidence>
<evidence type="ECO:0000313" key="10">
    <source>
        <dbReference type="EMBL" id="RSH81096.1"/>
    </source>
</evidence>
<evidence type="ECO:0000256" key="6">
    <source>
        <dbReference type="ARBA" id="ARBA00022989"/>
    </source>
</evidence>
<evidence type="ECO:0000256" key="7">
    <source>
        <dbReference type="ARBA" id="ARBA00023136"/>
    </source>
</evidence>
<keyword evidence="6 9" id="KW-1133">Transmembrane helix</keyword>
<keyword evidence="11" id="KW-1185">Reference proteome</keyword>
<comment type="subcellular location">
    <subcellularLocation>
        <location evidence="1">Endoplasmic reticulum membrane</location>
        <topology evidence="1">Multi-pass membrane protein</topology>
    </subcellularLocation>
</comment>
<evidence type="ECO:0000256" key="4">
    <source>
        <dbReference type="ARBA" id="ARBA00022692"/>
    </source>
</evidence>
<gene>
    <name evidence="10" type="ORF">EHS24_008530</name>
</gene>
<evidence type="ECO:0000256" key="3">
    <source>
        <dbReference type="ARBA" id="ARBA00022502"/>
    </source>
</evidence>